<dbReference type="EMBL" id="RKLQ01000001">
    <property type="protein sequence ID" value="MBX0302410.1"/>
    <property type="molecule type" value="Genomic_DNA"/>
</dbReference>
<proteinExistence type="predicted"/>
<protein>
    <submittedName>
        <fullName evidence="2">Uncharacterized protein</fullName>
    </submittedName>
</protein>
<evidence type="ECO:0000256" key="1">
    <source>
        <dbReference type="SAM" id="MobiDB-lite"/>
    </source>
</evidence>
<evidence type="ECO:0000313" key="3">
    <source>
        <dbReference type="Proteomes" id="UP000783863"/>
    </source>
</evidence>
<reference evidence="2" key="1">
    <citation type="submission" date="2021-06" db="EMBL/GenBank/DDBJ databases">
        <title>Halomicroarcula sp. F24A a new haloarchaeum isolated from saline soil.</title>
        <authorList>
            <person name="Duran-Viseras A."/>
            <person name="Sanchez-Porro C."/>
            <person name="Ventosa A."/>
        </authorList>
    </citation>
    <scope>NUCLEOTIDE SEQUENCE</scope>
    <source>
        <strain evidence="2">F24A</strain>
    </source>
</reference>
<sequence>MNRGVSLASDRRGRVPFAVVGVVLVVASLSLAPTLSTESAPDETAVERSLSQVSAASATAVRDGVATASRRAATSPVVEPADTPVGRALSDDRPFRDSLRLRVYLQVRANLERLSARSDGVTATASLPAVDSTGEYERAIGRVHVERAGDNDTAVRATVENVTLTARRDGEVLTRRTVDRTVVVPTPVLHVHDQIDTYETRVTNGLTKPGLSQRMTARLYPIAWARGYAQFGGAPIENVIANRHASLATNGALLGVQRSVFGRSDPEGRQALKEATAAVGITDIVAGSNSQLAKDILSQTSYRPASQNITTGAEAATGPGDPLHIGVNGTADAAYREVGLPGALNATARDAYTVEATVVTEREHRWGGRPDRPASPGPNWTVARDTTESTATIVGTVESEVDSPDGWHAFDRWGRTIEITHTRKVTWVNGNSNRVTRNKRTERFDVSLALVGNHRNDSLVPVRGIETVHDADGSPLGGENLADVEQTAKDRLLDRGRNPLAKEVALAEFEQETVRITGERPDSIHTWIARDLRGLRERVRDIAIRTDRGTVGTFQTNPAQRLQGKLQQRRAELVDAPETYDSVAQRARVAARVAFLDAVSRRLSGAAGNHSAVESDITDQLAAVPGGSLAGLRRALTARETRVPRTRPTPTGPAGPVRTQVDAQPQYLTLASVSESRVPAVDGTEHPLVARNVNVFSIPYGNAATEVLTAGTGSRNRVGLATAAKTLAAAEDTEAGSNTTVRQRRQRLRTEVARANDAVVAALVERVRTGTDAGKRESERIVEDAMDRWETTASRGLALANESAATRVAEVAGSRRGLSTLKQDWLRLRLLRTTTKALSTTGARPPKGLVNRTANIVRDRSRSRVQSALADRTREEVERVAKKKLGAQVLPAGLPLAPPYLPWYLTLNIWWVTVEGTYARFSVTANHGPPGAPGAAVRYVREDRAVQLDVDGDGNSERLGQNTRISFRADTGVVVAVPPKPRGVGDKDGNSVETSAGWPEPG</sequence>
<feature type="region of interest" description="Disordered" evidence="1">
    <location>
        <begin position="640"/>
        <end position="659"/>
    </location>
</feature>
<gene>
    <name evidence="2" type="ORF">EGD98_01860</name>
</gene>
<feature type="region of interest" description="Disordered" evidence="1">
    <location>
        <begin position="976"/>
        <end position="1002"/>
    </location>
</feature>
<dbReference type="InterPro" id="IPR055710">
    <property type="entry name" value="DUF7286"/>
</dbReference>
<dbReference type="RefSeq" id="WP_220586648.1">
    <property type="nucleotide sequence ID" value="NZ_RKLQ01000001.1"/>
</dbReference>
<feature type="region of interest" description="Disordered" evidence="1">
    <location>
        <begin position="67"/>
        <end position="89"/>
    </location>
</feature>
<accession>A0A8J8CBH3</accession>
<feature type="compositionally biased region" description="Low complexity" evidence="1">
    <location>
        <begin position="646"/>
        <end position="659"/>
    </location>
</feature>
<organism evidence="2 3">
    <name type="scientific">Haloarcula salinisoli</name>
    <dbReference type="NCBI Taxonomy" id="2487746"/>
    <lineage>
        <taxon>Archaea</taxon>
        <taxon>Methanobacteriati</taxon>
        <taxon>Methanobacteriota</taxon>
        <taxon>Stenosarchaea group</taxon>
        <taxon>Halobacteria</taxon>
        <taxon>Halobacteriales</taxon>
        <taxon>Haloarculaceae</taxon>
        <taxon>Haloarcula</taxon>
    </lineage>
</organism>
<comment type="caution">
    <text evidence="2">The sequence shown here is derived from an EMBL/GenBank/DDBJ whole genome shotgun (WGS) entry which is preliminary data.</text>
</comment>
<dbReference type="Pfam" id="PF23957">
    <property type="entry name" value="DUF7286"/>
    <property type="match status" value="1"/>
</dbReference>
<dbReference type="AlphaFoldDB" id="A0A8J8CBH3"/>
<name>A0A8J8CBH3_9EURY</name>
<keyword evidence="3" id="KW-1185">Reference proteome</keyword>
<dbReference type="Proteomes" id="UP000783863">
    <property type="component" value="Unassembled WGS sequence"/>
</dbReference>
<evidence type="ECO:0000313" key="2">
    <source>
        <dbReference type="EMBL" id="MBX0302410.1"/>
    </source>
</evidence>